<protein>
    <submittedName>
        <fullName evidence="1">Uncharacterized protein</fullName>
    </submittedName>
</protein>
<gene>
    <name evidence="1" type="ORF">Pan241w_41390</name>
</gene>
<reference evidence="1 2" key="1">
    <citation type="submission" date="2019-02" db="EMBL/GenBank/DDBJ databases">
        <title>Deep-cultivation of Planctomycetes and their phenomic and genomic characterization uncovers novel biology.</title>
        <authorList>
            <person name="Wiegand S."/>
            <person name="Jogler M."/>
            <person name="Boedeker C."/>
            <person name="Pinto D."/>
            <person name="Vollmers J."/>
            <person name="Rivas-Marin E."/>
            <person name="Kohn T."/>
            <person name="Peeters S.H."/>
            <person name="Heuer A."/>
            <person name="Rast P."/>
            <person name="Oberbeckmann S."/>
            <person name="Bunk B."/>
            <person name="Jeske O."/>
            <person name="Meyerdierks A."/>
            <person name="Storesund J.E."/>
            <person name="Kallscheuer N."/>
            <person name="Luecker S."/>
            <person name="Lage O.M."/>
            <person name="Pohl T."/>
            <person name="Merkel B.J."/>
            <person name="Hornburger P."/>
            <person name="Mueller R.-W."/>
            <person name="Bruemmer F."/>
            <person name="Labrenz M."/>
            <person name="Spormann A.M."/>
            <person name="Op den Camp H."/>
            <person name="Overmann J."/>
            <person name="Amann R."/>
            <person name="Jetten M.S.M."/>
            <person name="Mascher T."/>
            <person name="Medema M.H."/>
            <person name="Devos D.P."/>
            <person name="Kaster A.-K."/>
            <person name="Ovreas L."/>
            <person name="Rohde M."/>
            <person name="Galperin M.Y."/>
            <person name="Jogler C."/>
        </authorList>
    </citation>
    <scope>NUCLEOTIDE SEQUENCE [LARGE SCALE GENOMIC DNA]</scope>
    <source>
        <strain evidence="1 2">Pan241w</strain>
    </source>
</reference>
<dbReference type="AlphaFoldDB" id="A0A517RJH6"/>
<dbReference type="KEGG" id="gaz:Pan241w_41390"/>
<proteinExistence type="predicted"/>
<accession>A0A517RJH6</accession>
<evidence type="ECO:0000313" key="2">
    <source>
        <dbReference type="Proteomes" id="UP000317171"/>
    </source>
</evidence>
<sequence>MIVKRIFANCVGESRGRCVFSSGMSFDLLGWACDVLGMLNEVLRCRLITEVHRSSGWENRAETSGFDGADDFSGLKRVTEPVVLTHARDVISA</sequence>
<dbReference type="EMBL" id="CP036269">
    <property type="protein sequence ID" value="QDT44034.1"/>
    <property type="molecule type" value="Genomic_DNA"/>
</dbReference>
<evidence type="ECO:0000313" key="1">
    <source>
        <dbReference type="EMBL" id="QDT44034.1"/>
    </source>
</evidence>
<dbReference type="Proteomes" id="UP000317171">
    <property type="component" value="Chromosome"/>
</dbReference>
<keyword evidence="2" id="KW-1185">Reference proteome</keyword>
<name>A0A517RJH6_9PLAN</name>
<organism evidence="1 2">
    <name type="scientific">Gimesia alba</name>
    <dbReference type="NCBI Taxonomy" id="2527973"/>
    <lineage>
        <taxon>Bacteria</taxon>
        <taxon>Pseudomonadati</taxon>
        <taxon>Planctomycetota</taxon>
        <taxon>Planctomycetia</taxon>
        <taxon>Planctomycetales</taxon>
        <taxon>Planctomycetaceae</taxon>
        <taxon>Gimesia</taxon>
    </lineage>
</organism>